<dbReference type="PANTHER" id="PTHR36851">
    <property type="entry name" value="UNNAMED PRODUCT"/>
    <property type="match status" value="1"/>
</dbReference>
<evidence type="ECO:0000313" key="2">
    <source>
        <dbReference type="EMBL" id="OGE94423.1"/>
    </source>
</evidence>
<feature type="transmembrane region" description="Helical" evidence="1">
    <location>
        <begin position="12"/>
        <end position="33"/>
    </location>
</feature>
<protein>
    <recommendedName>
        <fullName evidence="4">Glycosyltransferase 2-like domain-containing protein</fullName>
    </recommendedName>
</protein>
<keyword evidence="1" id="KW-0472">Membrane</keyword>
<sequence length="547" mass="63671">MLKPKRSRLTRLLEIFPGTLTWATLLGAPILAFYHPVWISVYIILFDLYWFLKGGNVAIHLMHSHYQLKTHNQINWNDWLKRLQKFEQFLSYLEQELKIETKRRFKSFYEKQLTNLKNPIFLSRNFDYRRIYHLVVLATVSEDLAVLESSISSLVNAEYDLKKIIFVLACEDRAGQAALDKAKILKNKFGSQLGEFIISAHPDGIVGEAKVKGANITWAAKIAQRYFDDRRILYEDIIISAFDSDSIVAPNYFAHLTYDFLTTKKPLQSSYQPMPMYHNNIWDTPAVARVIAISSSFWQLIEASRPDRLITFSSHAMSFKTLVDIGFWRVDIIPDDSHIFWQAFIHYNGDYRTKPLFTTLSMDAVMGKNYWGTLVAQYKQKRRWAWGVSEISMVFPEFFRNKQIPMWKKLLYGERLVESHYFWATASIMIAILGWLPLIFGGDRFGTTVLAQNLPSLTRTIMTIATFFLLFSVYVNLILLPKRPAGYSKWKSFSMVWQWIFSPIVASVFGSFPAIDAQTRLMFGKYMEFYVTPKFRKGVPIMTSKTI</sequence>
<keyword evidence="1" id="KW-1133">Transmembrane helix</keyword>
<reference evidence="2 3" key="1">
    <citation type="journal article" date="2016" name="Nat. Commun.">
        <title>Thousands of microbial genomes shed light on interconnected biogeochemical processes in an aquifer system.</title>
        <authorList>
            <person name="Anantharaman K."/>
            <person name="Brown C.T."/>
            <person name="Hug L.A."/>
            <person name="Sharon I."/>
            <person name="Castelle C.J."/>
            <person name="Probst A.J."/>
            <person name="Thomas B.C."/>
            <person name="Singh A."/>
            <person name="Wilkins M.J."/>
            <person name="Karaoz U."/>
            <person name="Brodie E.L."/>
            <person name="Williams K.H."/>
            <person name="Hubbard S.S."/>
            <person name="Banfield J.F."/>
        </authorList>
    </citation>
    <scope>NUCLEOTIDE SEQUENCE [LARGE SCALE GENOMIC DNA]</scope>
</reference>
<accession>A0A1F5PWX0</accession>
<dbReference type="AlphaFoldDB" id="A0A1F5PWX0"/>
<organism evidence="2 3">
    <name type="scientific">Candidatus Doudnabacteria bacterium RIFCSPLOWO2_01_FULL_44_21</name>
    <dbReference type="NCBI Taxonomy" id="1817841"/>
    <lineage>
        <taxon>Bacteria</taxon>
        <taxon>Candidatus Doudnaibacteriota</taxon>
    </lineage>
</organism>
<feature type="transmembrane region" description="Helical" evidence="1">
    <location>
        <begin position="492"/>
        <end position="515"/>
    </location>
</feature>
<evidence type="ECO:0000256" key="1">
    <source>
        <dbReference type="SAM" id="Phobius"/>
    </source>
</evidence>
<dbReference type="EMBL" id="MFFB01000018">
    <property type="protein sequence ID" value="OGE94423.1"/>
    <property type="molecule type" value="Genomic_DNA"/>
</dbReference>
<feature type="transmembrane region" description="Helical" evidence="1">
    <location>
        <begin position="460"/>
        <end position="480"/>
    </location>
</feature>
<feature type="transmembrane region" description="Helical" evidence="1">
    <location>
        <begin position="39"/>
        <end position="59"/>
    </location>
</feature>
<dbReference type="PANTHER" id="PTHR36851:SF1">
    <property type="entry name" value="GLYCO_TRANS_2-LIKE DOMAIN-CONTAINING PROTEIN"/>
    <property type="match status" value="1"/>
</dbReference>
<feature type="transmembrane region" description="Helical" evidence="1">
    <location>
        <begin position="421"/>
        <end position="440"/>
    </location>
</feature>
<comment type="caution">
    <text evidence="2">The sequence shown here is derived from an EMBL/GenBank/DDBJ whole genome shotgun (WGS) entry which is preliminary data.</text>
</comment>
<dbReference type="Proteomes" id="UP000177281">
    <property type="component" value="Unassembled WGS sequence"/>
</dbReference>
<proteinExistence type="predicted"/>
<evidence type="ECO:0000313" key="3">
    <source>
        <dbReference type="Proteomes" id="UP000177281"/>
    </source>
</evidence>
<keyword evidence="1" id="KW-0812">Transmembrane</keyword>
<gene>
    <name evidence="2" type="ORF">A3B10_01325</name>
</gene>
<name>A0A1F5PWX0_9BACT</name>
<dbReference type="STRING" id="1817841.A3B10_01325"/>
<evidence type="ECO:0008006" key="4">
    <source>
        <dbReference type="Google" id="ProtNLM"/>
    </source>
</evidence>